<gene>
    <name evidence="3" type="ORF">CSIM01_05641</name>
</gene>
<proteinExistence type="predicted"/>
<evidence type="ECO:0000259" key="2">
    <source>
        <dbReference type="Pfam" id="PF09994"/>
    </source>
</evidence>
<dbReference type="AlphaFoldDB" id="A0A135SRM7"/>
<dbReference type="OrthoDB" id="59699at2759"/>
<protein>
    <recommendedName>
        <fullName evidence="2">T6SS Phospholipase effector Tle1-like catalytic domain-containing protein</fullName>
    </recommendedName>
</protein>
<feature type="region of interest" description="Disordered" evidence="1">
    <location>
        <begin position="433"/>
        <end position="459"/>
    </location>
</feature>
<organism evidence="3 4">
    <name type="scientific">Colletotrichum simmondsii</name>
    <dbReference type="NCBI Taxonomy" id="703756"/>
    <lineage>
        <taxon>Eukaryota</taxon>
        <taxon>Fungi</taxon>
        <taxon>Dikarya</taxon>
        <taxon>Ascomycota</taxon>
        <taxon>Pezizomycotina</taxon>
        <taxon>Sordariomycetes</taxon>
        <taxon>Hypocreomycetidae</taxon>
        <taxon>Glomerellales</taxon>
        <taxon>Glomerellaceae</taxon>
        <taxon>Colletotrichum</taxon>
        <taxon>Colletotrichum acutatum species complex</taxon>
    </lineage>
</organism>
<name>A0A135SRM7_9PEZI</name>
<dbReference type="Proteomes" id="UP000070328">
    <property type="component" value="Unassembled WGS sequence"/>
</dbReference>
<dbReference type="PANTHER" id="PTHR33840:SF16">
    <property type="entry name" value="DUF2235 DOMAIN-CONTAINING PROTEIN"/>
    <property type="match status" value="1"/>
</dbReference>
<dbReference type="EMBL" id="JFBX01000454">
    <property type="protein sequence ID" value="KXH38516.1"/>
    <property type="molecule type" value="Genomic_DNA"/>
</dbReference>
<feature type="domain" description="T6SS Phospholipase effector Tle1-like catalytic" evidence="2">
    <location>
        <begin position="11"/>
        <end position="323"/>
    </location>
</feature>
<keyword evidence="4" id="KW-1185">Reference proteome</keyword>
<dbReference type="Pfam" id="PF09994">
    <property type="entry name" value="T6SS_Tle1-like_cat"/>
    <property type="match status" value="1"/>
</dbReference>
<comment type="caution">
    <text evidence="3">The sequence shown here is derived from an EMBL/GenBank/DDBJ whole genome shotgun (WGS) entry which is preliminary data.</text>
</comment>
<reference evidence="3 4" key="1">
    <citation type="submission" date="2014-02" db="EMBL/GenBank/DDBJ databases">
        <title>The genome sequence of Colletotrichum simmondsii CBS122122.</title>
        <authorList>
            <person name="Baroncelli R."/>
            <person name="Thon M.R."/>
        </authorList>
    </citation>
    <scope>NUCLEOTIDE SEQUENCE [LARGE SCALE GENOMIC DNA]</scope>
    <source>
        <strain evidence="3 4">CBS122122</strain>
    </source>
</reference>
<evidence type="ECO:0000313" key="3">
    <source>
        <dbReference type="EMBL" id="KXH38516.1"/>
    </source>
</evidence>
<accession>A0A135SRM7</accession>
<dbReference type="InterPro" id="IPR018712">
    <property type="entry name" value="Tle1-like_cat"/>
</dbReference>
<sequence>MSYRGPAKNPLIVLSDGVWTGREANSESNVQRLASLVWGESGLPRDDDFAHLHPTGKAHYVNSVPVGSTFMESSSHVIHGLNVQDIEHQCIDTYEYLVHGYTPQETEIWMFGVSKGAFIVRSVAGMINNCGIVKPVYSLNGDVDVDKTHRLCQQVYRIYQCPSEANTPKSEQSRIFRRKHSWALIGDGDVVESPIRFMGIFDSVGERGIPEFAGAVGADWPKLHNQHVSSVVSEVYHAVSLHDRLYAYQPCLISRDTEYGPSYGITERWFPGTHYDICRQSFKIVRGVLPQRLESLLPAWAWSSKTIQPNEVLSDLVFKWMLECIDTHDPSGLVIPKNTLYRELDGLKHSILEGRNTGDGDVYDHILQFAPFGRYFDLVLSTAFGNWQDNQLYKMLFACRPRLVPEFNASVYNYRGPDPNLDGKIIQKLANLPSSSTTPEKQPETRYPSTSYDGWLLRR</sequence>
<evidence type="ECO:0000313" key="4">
    <source>
        <dbReference type="Proteomes" id="UP000070328"/>
    </source>
</evidence>
<dbReference type="PANTHER" id="PTHR33840">
    <property type="match status" value="1"/>
</dbReference>
<evidence type="ECO:0000256" key="1">
    <source>
        <dbReference type="SAM" id="MobiDB-lite"/>
    </source>
</evidence>